<comment type="similarity">
    <text evidence="2">Belongs to the CPA3 antiporters (TC 2.A.63) subunit D family.</text>
</comment>
<evidence type="ECO:0000256" key="2">
    <source>
        <dbReference type="ARBA" id="ARBA00005346"/>
    </source>
</evidence>
<evidence type="ECO:0000256" key="8">
    <source>
        <dbReference type="SAM" id="MobiDB-lite"/>
    </source>
</evidence>
<sequence>MRPEVALPVLLPLLSGAISLLFWRSRPMQRFIAVAGNVALLVVSLWLFVATLSDGYITMQMGNWPAPFGITLVADMLSAVMVLLTGIIGLAMGIYSLATTGRGHEKFGYYPLMHLLLAGVAGAFLTGDIFNLYVWFEVMLVASFALLTLGGERAQMEGAIKYVTLNLLASVIFLTAVGLLYGTLGTLNMADIALRLDVAEHTGMVEVLAVMFMVAFGIKAAAFPLFFWLPASYHTPSVAVSALFAGLLTKVGVYSLFRVFTLMFDQTMGYLQDIMLWGAVFTMVTGVLGAAAQHEFRRILSFHIVSQIGYMILGLALYTPLAIAGGAFAIMHNIVVKTNLFLISGITHRLQGTYQLKKMGGLYRERPWLAVAFFISAFSLAGIPPLSGFFAKFVLVRAGLEAGAYVATGFALAVGLMTLYSMVKIWNEVFWKALPEDNLVPSSQTPVGDDGRLVKPSLWMMYLPVGVLALMSLLIGLFAEPVMNVMTAIGDQLTTPSGYIEAVLGASVSPEGALASPGEIQAEETENGSEDLP</sequence>
<feature type="transmembrane region" description="Helical" evidence="9">
    <location>
        <begin position="6"/>
        <end position="23"/>
    </location>
</feature>
<dbReference type="EMBL" id="FOGS01000015">
    <property type="protein sequence ID" value="SES33586.1"/>
    <property type="molecule type" value="Genomic_DNA"/>
</dbReference>
<dbReference type="GO" id="GO:0005886">
    <property type="term" value="C:plasma membrane"/>
    <property type="evidence" value="ECO:0007669"/>
    <property type="project" value="UniProtKB-SubCell"/>
</dbReference>
<evidence type="ECO:0000256" key="1">
    <source>
        <dbReference type="ARBA" id="ARBA00004651"/>
    </source>
</evidence>
<dbReference type="InterPro" id="IPR050586">
    <property type="entry name" value="CPA3_Na-H_Antiporter_D"/>
</dbReference>
<evidence type="ECO:0000256" key="4">
    <source>
        <dbReference type="ARBA" id="ARBA00022692"/>
    </source>
</evidence>
<feature type="transmembrane region" description="Helical" evidence="9">
    <location>
        <begin position="240"/>
        <end position="262"/>
    </location>
</feature>
<keyword evidence="3" id="KW-1003">Cell membrane</keyword>
<keyword evidence="6 9" id="KW-0472">Membrane</keyword>
<protein>
    <submittedName>
        <fullName evidence="11">Multisubunit sodium/proton antiporter, MrpD subunit (TC 2.A.63.1)</fullName>
    </submittedName>
</protein>
<reference evidence="12" key="1">
    <citation type="submission" date="2016-10" db="EMBL/GenBank/DDBJ databases">
        <authorList>
            <person name="Varghese N."/>
            <person name="Submissions S."/>
        </authorList>
    </citation>
    <scope>NUCLEOTIDE SEQUENCE [LARGE SCALE GENOMIC DNA]</scope>
    <source>
        <strain evidence="12">CGMCC 1.6495</strain>
    </source>
</reference>
<feature type="transmembrane region" description="Helical" evidence="9">
    <location>
        <begin position="402"/>
        <end position="423"/>
    </location>
</feature>
<feature type="domain" description="NADH:quinone oxidoreductase/Mrp antiporter transmembrane" evidence="10">
    <location>
        <begin position="128"/>
        <end position="413"/>
    </location>
</feature>
<feature type="transmembrane region" description="Helical" evidence="9">
    <location>
        <begin position="204"/>
        <end position="228"/>
    </location>
</feature>
<evidence type="ECO:0000256" key="7">
    <source>
        <dbReference type="RuleBase" id="RU000320"/>
    </source>
</evidence>
<dbReference type="AlphaFoldDB" id="A0A1H9WI33"/>
<evidence type="ECO:0000313" key="12">
    <source>
        <dbReference type="Proteomes" id="UP000198505"/>
    </source>
</evidence>
<evidence type="ECO:0000256" key="5">
    <source>
        <dbReference type="ARBA" id="ARBA00022989"/>
    </source>
</evidence>
<name>A0A1H9WI33_9GAMM</name>
<dbReference type="NCBIfam" id="NF009306">
    <property type="entry name" value="PRK12663.1"/>
    <property type="match status" value="1"/>
</dbReference>
<keyword evidence="4 7" id="KW-0812">Transmembrane</keyword>
<feature type="transmembrane region" description="Helical" evidence="9">
    <location>
        <begin position="368"/>
        <end position="390"/>
    </location>
</feature>
<feature type="region of interest" description="Disordered" evidence="8">
    <location>
        <begin position="511"/>
        <end position="533"/>
    </location>
</feature>
<feature type="transmembrane region" description="Helical" evidence="9">
    <location>
        <begin position="132"/>
        <end position="150"/>
    </location>
</feature>
<feature type="transmembrane region" description="Helical" evidence="9">
    <location>
        <begin position="107"/>
        <end position="126"/>
    </location>
</feature>
<comment type="subcellular location">
    <subcellularLocation>
        <location evidence="1">Cell membrane</location>
        <topology evidence="1">Multi-pass membrane protein</topology>
    </subcellularLocation>
    <subcellularLocation>
        <location evidence="7">Membrane</location>
        <topology evidence="7">Multi-pass membrane protein</topology>
    </subcellularLocation>
</comment>
<proteinExistence type="inferred from homology"/>
<keyword evidence="12" id="KW-1185">Reference proteome</keyword>
<organism evidence="11 12">
    <name type="scientific">Vreelandella subterranea</name>
    <dbReference type="NCBI Taxonomy" id="416874"/>
    <lineage>
        <taxon>Bacteria</taxon>
        <taxon>Pseudomonadati</taxon>
        <taxon>Pseudomonadota</taxon>
        <taxon>Gammaproteobacteria</taxon>
        <taxon>Oceanospirillales</taxon>
        <taxon>Halomonadaceae</taxon>
        <taxon>Vreelandella</taxon>
    </lineage>
</organism>
<evidence type="ECO:0000313" key="11">
    <source>
        <dbReference type="EMBL" id="SES33586.1"/>
    </source>
</evidence>
<gene>
    <name evidence="11" type="ORF">SAMN04487958_11531</name>
</gene>
<feature type="transmembrane region" description="Helical" evidence="9">
    <location>
        <begin position="459"/>
        <end position="479"/>
    </location>
</feature>
<evidence type="ECO:0000256" key="6">
    <source>
        <dbReference type="ARBA" id="ARBA00023136"/>
    </source>
</evidence>
<keyword evidence="5 9" id="KW-1133">Transmembrane helix</keyword>
<dbReference type="PRINTS" id="PR01437">
    <property type="entry name" value="NUOXDRDTASE4"/>
</dbReference>
<feature type="transmembrane region" description="Helical" evidence="9">
    <location>
        <begin position="274"/>
        <end position="292"/>
    </location>
</feature>
<evidence type="ECO:0000256" key="3">
    <source>
        <dbReference type="ARBA" id="ARBA00022475"/>
    </source>
</evidence>
<dbReference type="PANTHER" id="PTHR42703">
    <property type="entry name" value="NADH DEHYDROGENASE"/>
    <property type="match status" value="1"/>
</dbReference>
<dbReference type="STRING" id="416874.SAMN04487958_11531"/>
<dbReference type="InterPro" id="IPR003918">
    <property type="entry name" value="NADH_UbQ_OxRdtase"/>
</dbReference>
<dbReference type="PANTHER" id="PTHR42703:SF1">
    <property type="entry name" value="NA(+)_H(+) ANTIPORTER SUBUNIT D1"/>
    <property type="match status" value="1"/>
</dbReference>
<dbReference type="RefSeq" id="WP_092830781.1">
    <property type="nucleotide sequence ID" value="NZ_FOGS01000015.1"/>
</dbReference>
<feature type="transmembrane region" description="Helical" evidence="9">
    <location>
        <begin position="69"/>
        <end position="95"/>
    </location>
</feature>
<feature type="compositionally biased region" description="Acidic residues" evidence="8">
    <location>
        <begin position="521"/>
        <end position="533"/>
    </location>
</feature>
<dbReference type="InterPro" id="IPR001750">
    <property type="entry name" value="ND/Mrp_TM"/>
</dbReference>
<evidence type="ECO:0000256" key="9">
    <source>
        <dbReference type="SAM" id="Phobius"/>
    </source>
</evidence>
<accession>A0A1H9WI33</accession>
<dbReference type="Pfam" id="PF00361">
    <property type="entry name" value="Proton_antipo_M"/>
    <property type="match status" value="1"/>
</dbReference>
<feature type="transmembrane region" description="Helical" evidence="9">
    <location>
        <begin position="162"/>
        <end position="184"/>
    </location>
</feature>
<evidence type="ECO:0000259" key="10">
    <source>
        <dbReference type="Pfam" id="PF00361"/>
    </source>
</evidence>
<dbReference type="GO" id="GO:0008137">
    <property type="term" value="F:NADH dehydrogenase (ubiquinone) activity"/>
    <property type="evidence" value="ECO:0007669"/>
    <property type="project" value="InterPro"/>
</dbReference>
<dbReference type="Proteomes" id="UP000198505">
    <property type="component" value="Unassembled WGS sequence"/>
</dbReference>
<dbReference type="GO" id="GO:0042773">
    <property type="term" value="P:ATP synthesis coupled electron transport"/>
    <property type="evidence" value="ECO:0007669"/>
    <property type="project" value="InterPro"/>
</dbReference>
<feature type="transmembrane region" description="Helical" evidence="9">
    <location>
        <begin position="30"/>
        <end position="49"/>
    </location>
</feature>